<keyword evidence="1" id="KW-0547">Nucleotide-binding</keyword>
<dbReference type="Gene3D" id="3.30.200.20">
    <property type="entry name" value="Phosphorylase Kinase, domain 1"/>
    <property type="match status" value="1"/>
</dbReference>
<feature type="non-terminal residue" evidence="2">
    <location>
        <position position="1"/>
    </location>
</feature>
<evidence type="ECO:0000313" key="3">
    <source>
        <dbReference type="EMBL" id="CAF5028320.1"/>
    </source>
</evidence>
<sequence>ANMEKYKIVKQLGDGTYGSVLLGQVKDSPQEKVAIKRMKKKYCKLTCNFI</sequence>
<dbReference type="EMBL" id="CAJOBI010215404">
    <property type="protein sequence ID" value="CAF5028320.1"/>
    <property type="molecule type" value="Genomic_DNA"/>
</dbReference>
<evidence type="ECO:0008006" key="6">
    <source>
        <dbReference type="Google" id="ProtNLM"/>
    </source>
</evidence>
<dbReference type="PROSITE" id="PS00107">
    <property type="entry name" value="PROTEIN_KINASE_ATP"/>
    <property type="match status" value="1"/>
</dbReference>
<comment type="caution">
    <text evidence="2">The sequence shown here is derived from an EMBL/GenBank/DDBJ whole genome shotgun (WGS) entry which is preliminary data.</text>
</comment>
<protein>
    <recommendedName>
        <fullName evidence="6">Protein kinase domain-containing protein</fullName>
    </recommendedName>
</protein>
<dbReference type="GO" id="GO:0005524">
    <property type="term" value="F:ATP binding"/>
    <property type="evidence" value="ECO:0007669"/>
    <property type="project" value="UniProtKB-UniRule"/>
</dbReference>
<evidence type="ECO:0000256" key="1">
    <source>
        <dbReference type="PROSITE-ProRule" id="PRU10141"/>
    </source>
</evidence>
<proteinExistence type="predicted"/>
<evidence type="ECO:0000313" key="5">
    <source>
        <dbReference type="Proteomes" id="UP000681967"/>
    </source>
</evidence>
<dbReference type="AlphaFoldDB" id="A0A8S3CBN3"/>
<dbReference type="EMBL" id="CAJOBH010161026">
    <property type="protein sequence ID" value="CAF4878714.1"/>
    <property type="molecule type" value="Genomic_DNA"/>
</dbReference>
<feature type="binding site" evidence="1">
    <location>
        <position position="36"/>
    </location>
    <ligand>
        <name>ATP</name>
        <dbReference type="ChEBI" id="CHEBI:30616"/>
    </ligand>
</feature>
<dbReference type="InterPro" id="IPR017441">
    <property type="entry name" value="Protein_kinase_ATP_BS"/>
</dbReference>
<reference evidence="2" key="1">
    <citation type="submission" date="2021-02" db="EMBL/GenBank/DDBJ databases">
        <authorList>
            <person name="Nowell W R."/>
        </authorList>
    </citation>
    <scope>NUCLEOTIDE SEQUENCE</scope>
</reference>
<keyword evidence="1" id="KW-0067">ATP-binding</keyword>
<accession>A0A8S3CBN3</accession>
<evidence type="ECO:0000313" key="2">
    <source>
        <dbReference type="EMBL" id="CAF4878714.1"/>
    </source>
</evidence>
<evidence type="ECO:0000313" key="4">
    <source>
        <dbReference type="EMBL" id="CAF5048113.1"/>
    </source>
</evidence>
<name>A0A8S3CBN3_9BILA</name>
<dbReference type="Proteomes" id="UP000676336">
    <property type="component" value="Unassembled WGS sequence"/>
</dbReference>
<dbReference type="EMBL" id="CAJOBJ010227964">
    <property type="protein sequence ID" value="CAF5048113.1"/>
    <property type="molecule type" value="Genomic_DNA"/>
</dbReference>
<dbReference type="SUPFAM" id="SSF56112">
    <property type="entry name" value="Protein kinase-like (PK-like)"/>
    <property type="match status" value="1"/>
</dbReference>
<organism evidence="2 5">
    <name type="scientific">Rotaria magnacalcarata</name>
    <dbReference type="NCBI Taxonomy" id="392030"/>
    <lineage>
        <taxon>Eukaryota</taxon>
        <taxon>Metazoa</taxon>
        <taxon>Spiralia</taxon>
        <taxon>Gnathifera</taxon>
        <taxon>Rotifera</taxon>
        <taxon>Eurotatoria</taxon>
        <taxon>Bdelloidea</taxon>
        <taxon>Philodinida</taxon>
        <taxon>Philodinidae</taxon>
        <taxon>Rotaria</taxon>
    </lineage>
</organism>
<gene>
    <name evidence="2" type="ORF">BYL167_LOCUS51258</name>
    <name evidence="4" type="ORF">GIL414_LOCUS59799</name>
    <name evidence="3" type="ORF">SMN809_LOCUS57987</name>
</gene>
<dbReference type="InterPro" id="IPR011009">
    <property type="entry name" value="Kinase-like_dom_sf"/>
</dbReference>
<dbReference type="Proteomes" id="UP000681967">
    <property type="component" value="Unassembled WGS sequence"/>
</dbReference>
<dbReference type="Proteomes" id="UP000681720">
    <property type="component" value="Unassembled WGS sequence"/>
</dbReference>